<evidence type="ECO:0000256" key="5">
    <source>
        <dbReference type="ARBA" id="ARBA00022679"/>
    </source>
</evidence>
<name>A0AAN9LR14_CANGL</name>
<dbReference type="PANTHER" id="PTHR31741:SF103">
    <property type="entry name" value="O-FUCOSYLTRANSFERASE FAMILY PROTEIN"/>
    <property type="match status" value="1"/>
</dbReference>
<dbReference type="Pfam" id="PF10250">
    <property type="entry name" value="O-FucT"/>
    <property type="match status" value="1"/>
</dbReference>
<evidence type="ECO:0000256" key="11">
    <source>
        <dbReference type="ARBA" id="ARBA00023253"/>
    </source>
</evidence>
<comment type="subcellular location">
    <subcellularLocation>
        <location evidence="1">Membrane</location>
        <topology evidence="1">Single-pass type II membrane protein</topology>
    </subcellularLocation>
</comment>
<evidence type="ECO:0000256" key="8">
    <source>
        <dbReference type="ARBA" id="ARBA00022989"/>
    </source>
</evidence>
<organism evidence="14 15">
    <name type="scientific">Canavalia gladiata</name>
    <name type="common">Sword bean</name>
    <name type="synonym">Dolichos gladiatus</name>
    <dbReference type="NCBI Taxonomy" id="3824"/>
    <lineage>
        <taxon>Eukaryota</taxon>
        <taxon>Viridiplantae</taxon>
        <taxon>Streptophyta</taxon>
        <taxon>Embryophyta</taxon>
        <taxon>Tracheophyta</taxon>
        <taxon>Spermatophyta</taxon>
        <taxon>Magnoliopsida</taxon>
        <taxon>eudicotyledons</taxon>
        <taxon>Gunneridae</taxon>
        <taxon>Pentapetalae</taxon>
        <taxon>rosids</taxon>
        <taxon>fabids</taxon>
        <taxon>Fabales</taxon>
        <taxon>Fabaceae</taxon>
        <taxon>Papilionoideae</taxon>
        <taxon>50 kb inversion clade</taxon>
        <taxon>NPAAA clade</taxon>
        <taxon>indigoferoid/millettioid clade</taxon>
        <taxon>Phaseoleae</taxon>
        <taxon>Canavalia</taxon>
    </lineage>
</organism>
<evidence type="ECO:0000256" key="9">
    <source>
        <dbReference type="ARBA" id="ARBA00023136"/>
    </source>
</evidence>
<comment type="pathway">
    <text evidence="2">Glycan metabolism.</text>
</comment>
<evidence type="ECO:0000256" key="2">
    <source>
        <dbReference type="ARBA" id="ARBA00004881"/>
    </source>
</evidence>
<keyword evidence="8" id="KW-1133">Transmembrane helix</keyword>
<keyword evidence="15" id="KW-1185">Reference proteome</keyword>
<keyword evidence="12" id="KW-0119">Carbohydrate metabolism</keyword>
<evidence type="ECO:0000313" key="14">
    <source>
        <dbReference type="EMBL" id="KAK7340710.1"/>
    </source>
</evidence>
<keyword evidence="5" id="KW-0808">Transferase</keyword>
<keyword evidence="7" id="KW-0735">Signal-anchor</keyword>
<dbReference type="AlphaFoldDB" id="A0AAN9LR14"/>
<evidence type="ECO:0000256" key="6">
    <source>
        <dbReference type="ARBA" id="ARBA00022692"/>
    </source>
</evidence>
<evidence type="ECO:0000256" key="4">
    <source>
        <dbReference type="ARBA" id="ARBA00022676"/>
    </source>
</evidence>
<evidence type="ECO:0000256" key="3">
    <source>
        <dbReference type="ARBA" id="ARBA00007737"/>
    </source>
</evidence>
<comment type="caution">
    <text evidence="14">The sequence shown here is derived from an EMBL/GenBank/DDBJ whole genome shotgun (WGS) entry which is preliminary data.</text>
</comment>
<keyword evidence="6" id="KW-0812">Transmembrane</keyword>
<dbReference type="PANTHER" id="PTHR31741">
    <property type="entry name" value="OS02G0726500 PROTEIN-RELATED"/>
    <property type="match status" value="1"/>
</dbReference>
<keyword evidence="11" id="KW-0294">Fucose metabolism</keyword>
<reference evidence="14 15" key="1">
    <citation type="submission" date="2024-01" db="EMBL/GenBank/DDBJ databases">
        <title>The genomes of 5 underutilized Papilionoideae crops provide insights into root nodulation and disease resistanc.</title>
        <authorList>
            <person name="Jiang F."/>
        </authorList>
    </citation>
    <scope>NUCLEOTIDE SEQUENCE [LARGE SCALE GENOMIC DNA]</scope>
    <source>
        <strain evidence="14">LVBAO_FW01</strain>
        <tissue evidence="14">Leaves</tissue>
    </source>
</reference>
<dbReference type="Proteomes" id="UP001367508">
    <property type="component" value="Unassembled WGS sequence"/>
</dbReference>
<evidence type="ECO:0000256" key="13">
    <source>
        <dbReference type="ARBA" id="ARBA00030350"/>
    </source>
</evidence>
<dbReference type="GO" id="GO:0006004">
    <property type="term" value="P:fucose metabolic process"/>
    <property type="evidence" value="ECO:0007669"/>
    <property type="project" value="UniProtKB-KW"/>
</dbReference>
<comment type="similarity">
    <text evidence="3">Belongs to the glycosyltransferase GT106 family.</text>
</comment>
<dbReference type="InterPro" id="IPR019378">
    <property type="entry name" value="GDP-Fuc_O-FucTrfase"/>
</dbReference>
<evidence type="ECO:0000256" key="12">
    <source>
        <dbReference type="ARBA" id="ARBA00023277"/>
    </source>
</evidence>
<evidence type="ECO:0000256" key="10">
    <source>
        <dbReference type="ARBA" id="ARBA00023180"/>
    </source>
</evidence>
<keyword evidence="4" id="KW-0328">Glycosyltransferase</keyword>
<evidence type="ECO:0000256" key="7">
    <source>
        <dbReference type="ARBA" id="ARBA00022968"/>
    </source>
</evidence>
<dbReference type="EMBL" id="JAYMYQ010000004">
    <property type="protein sequence ID" value="KAK7340710.1"/>
    <property type="molecule type" value="Genomic_DNA"/>
</dbReference>
<keyword evidence="10" id="KW-0325">Glycoprotein</keyword>
<proteinExistence type="inferred from homology"/>
<gene>
    <name evidence="14" type="ORF">VNO77_21420</name>
</gene>
<keyword evidence="9" id="KW-0472">Membrane</keyword>
<protein>
    <recommendedName>
        <fullName evidence="13">O-fucosyltransferase family protein</fullName>
    </recommendedName>
</protein>
<dbReference type="GO" id="GO:0005737">
    <property type="term" value="C:cytoplasm"/>
    <property type="evidence" value="ECO:0007669"/>
    <property type="project" value="TreeGrafter"/>
</dbReference>
<dbReference type="GO" id="GO:0016020">
    <property type="term" value="C:membrane"/>
    <property type="evidence" value="ECO:0007669"/>
    <property type="project" value="UniProtKB-SubCell"/>
</dbReference>
<sequence>MEMEFKVLATDKCCSADCTGGIVGVKFVEGHALLFQFNNCREDFDSSLGCASAQNLCSLNMDNHLTSSDSSIFCMMICDMVVIVRHLNVTLRVPELTKTSFWADSRTIIIEMSSFLSPRCGSDFQDIFDVDHFISSLRNEVQIVKQLPPNIKRRVEQGLPYSIPPISWSNISYYENQILPLLLKHNVIQLNRTDARLATNLRRPRVQELQYLGWKA</sequence>
<dbReference type="GO" id="GO:0016757">
    <property type="term" value="F:glycosyltransferase activity"/>
    <property type="evidence" value="ECO:0007669"/>
    <property type="project" value="UniProtKB-KW"/>
</dbReference>
<evidence type="ECO:0000313" key="15">
    <source>
        <dbReference type="Proteomes" id="UP001367508"/>
    </source>
</evidence>
<evidence type="ECO:0000256" key="1">
    <source>
        <dbReference type="ARBA" id="ARBA00004606"/>
    </source>
</evidence>
<accession>A0AAN9LR14</accession>